<reference evidence="1" key="1">
    <citation type="submission" date="2021-01" db="EMBL/GenBank/DDBJ databases">
        <title>Ramlibacter sp. strain AW1 16S ribosomal RNA gene Genome sequencing and assembly.</title>
        <authorList>
            <person name="Kang M."/>
        </authorList>
    </citation>
    <scope>NUCLEOTIDE SEQUENCE</scope>
    <source>
        <strain evidence="1">AW1</strain>
    </source>
</reference>
<keyword evidence="2" id="KW-1185">Reference proteome</keyword>
<dbReference type="Proteomes" id="UP000613011">
    <property type="component" value="Unassembled WGS sequence"/>
</dbReference>
<proteinExistence type="predicted"/>
<dbReference type="AlphaFoldDB" id="A0A936ZVN1"/>
<evidence type="ECO:0000313" key="2">
    <source>
        <dbReference type="Proteomes" id="UP000613011"/>
    </source>
</evidence>
<accession>A0A936ZVN1</accession>
<gene>
    <name evidence="1" type="ORF">JI739_24145</name>
</gene>
<dbReference type="RefSeq" id="WP_201686583.1">
    <property type="nucleotide sequence ID" value="NZ_JAEQNA010000018.1"/>
</dbReference>
<protein>
    <submittedName>
        <fullName evidence="1">Uncharacterized protein</fullName>
    </submittedName>
</protein>
<sequence>MSEDFPRLGELPIKGGWGYSVDDAIIIDVNDPAVDRATPFNGVALEYVLVDKRLFEELIIFREKGDRYVNIEKRLVNQRLFTTEDKTYDHLVFDVTAIPEWAEQMPVEPQEKARVFFRSEFWFDITSFC</sequence>
<organism evidence="1 2">
    <name type="scientific">Ramlibacter aurantiacus</name>
    <dbReference type="NCBI Taxonomy" id="2801330"/>
    <lineage>
        <taxon>Bacteria</taxon>
        <taxon>Pseudomonadati</taxon>
        <taxon>Pseudomonadota</taxon>
        <taxon>Betaproteobacteria</taxon>
        <taxon>Burkholderiales</taxon>
        <taxon>Comamonadaceae</taxon>
        <taxon>Ramlibacter</taxon>
    </lineage>
</organism>
<dbReference type="EMBL" id="JAEQNA010000018">
    <property type="protein sequence ID" value="MBL0423446.1"/>
    <property type="molecule type" value="Genomic_DNA"/>
</dbReference>
<evidence type="ECO:0000313" key="1">
    <source>
        <dbReference type="EMBL" id="MBL0423446.1"/>
    </source>
</evidence>
<name>A0A936ZVN1_9BURK</name>
<comment type="caution">
    <text evidence="1">The sequence shown here is derived from an EMBL/GenBank/DDBJ whole genome shotgun (WGS) entry which is preliminary data.</text>
</comment>